<sequence>MAARDDLPPALDPPAPVGPAGQAPVQVPGHVPGPIPDPIPGQIPAAHNEGDGQNPPGEIQQEIKKAFEDSSLVDMPENKQITR</sequence>
<dbReference type="GeneID" id="116303072"/>
<dbReference type="RefSeq" id="XP_031568387.1">
    <property type="nucleotide sequence ID" value="XM_031712527.1"/>
</dbReference>
<feature type="region of interest" description="Disordered" evidence="1">
    <location>
        <begin position="1"/>
        <end position="60"/>
    </location>
</feature>
<protein>
    <submittedName>
        <fullName evidence="3">Tetra-peptide repeat homeobox protein 1-like</fullName>
    </submittedName>
</protein>
<dbReference type="AlphaFoldDB" id="A0A6P8INJ2"/>
<organism evidence="2 3">
    <name type="scientific">Actinia tenebrosa</name>
    <name type="common">Australian red waratah sea anemone</name>
    <dbReference type="NCBI Taxonomy" id="6105"/>
    <lineage>
        <taxon>Eukaryota</taxon>
        <taxon>Metazoa</taxon>
        <taxon>Cnidaria</taxon>
        <taxon>Anthozoa</taxon>
        <taxon>Hexacorallia</taxon>
        <taxon>Actiniaria</taxon>
        <taxon>Actiniidae</taxon>
        <taxon>Actinia</taxon>
    </lineage>
</organism>
<name>A0A6P8INJ2_ACTTE</name>
<proteinExistence type="predicted"/>
<feature type="compositionally biased region" description="Pro residues" evidence="1">
    <location>
        <begin position="31"/>
        <end position="41"/>
    </location>
</feature>
<evidence type="ECO:0000313" key="3">
    <source>
        <dbReference type="RefSeq" id="XP_031568387.1"/>
    </source>
</evidence>
<evidence type="ECO:0000313" key="2">
    <source>
        <dbReference type="Proteomes" id="UP000515163"/>
    </source>
</evidence>
<evidence type="ECO:0000256" key="1">
    <source>
        <dbReference type="SAM" id="MobiDB-lite"/>
    </source>
</evidence>
<dbReference type="InParanoid" id="A0A6P8INJ2"/>
<reference evidence="3" key="1">
    <citation type="submission" date="2025-08" db="UniProtKB">
        <authorList>
            <consortium name="RefSeq"/>
        </authorList>
    </citation>
    <scope>IDENTIFICATION</scope>
    <source>
        <tissue evidence="3">Tentacle</tissue>
    </source>
</reference>
<dbReference type="Proteomes" id="UP000515163">
    <property type="component" value="Unplaced"/>
</dbReference>
<feature type="compositionally biased region" description="Low complexity" evidence="1">
    <location>
        <begin position="18"/>
        <end position="30"/>
    </location>
</feature>
<gene>
    <name evidence="3" type="primary">LOC116303072</name>
</gene>
<keyword evidence="2" id="KW-1185">Reference proteome</keyword>
<accession>A0A6P8INJ2</accession>
<dbReference type="KEGG" id="aten:116303072"/>